<proteinExistence type="predicted"/>
<protein>
    <submittedName>
        <fullName evidence="1">Hemerythrin domain-containing protein</fullName>
    </submittedName>
</protein>
<organism evidence="1 2">
    <name type="scientific">Paenibacillus mellifer</name>
    <dbReference type="NCBI Taxonomy" id="2937794"/>
    <lineage>
        <taxon>Bacteria</taxon>
        <taxon>Bacillati</taxon>
        <taxon>Bacillota</taxon>
        <taxon>Bacilli</taxon>
        <taxon>Bacillales</taxon>
        <taxon>Paenibacillaceae</taxon>
        <taxon>Paenibacillus</taxon>
    </lineage>
</organism>
<reference evidence="1" key="1">
    <citation type="submission" date="2022-04" db="EMBL/GenBank/DDBJ databases">
        <authorList>
            <person name="Seo M.-J."/>
        </authorList>
    </citation>
    <scope>NUCLEOTIDE SEQUENCE</scope>
    <source>
        <strain evidence="1">MBLB2552</strain>
    </source>
</reference>
<evidence type="ECO:0000313" key="2">
    <source>
        <dbReference type="Proteomes" id="UP001139534"/>
    </source>
</evidence>
<keyword evidence="2" id="KW-1185">Reference proteome</keyword>
<name>A0A9X1Y0N0_9BACL</name>
<accession>A0A9X1Y0N0</accession>
<comment type="caution">
    <text evidence="1">The sequence shown here is derived from an EMBL/GenBank/DDBJ whole genome shotgun (WGS) entry which is preliminary data.</text>
</comment>
<sequence>MPVGPSLRQRHAHQAIHAGGLAGALSKTEEVEGLFASGDLEMADQATEELLEYWESRILSHADAEEDGFYQEVVEKYSALQETVLQLKRDHELMRIVVKNIRHLRETSGFSKVILHKLYALLEINEIHSQEEERLLF</sequence>
<dbReference type="RefSeq" id="WP_248553407.1">
    <property type="nucleotide sequence ID" value="NZ_JALPRK010000023.1"/>
</dbReference>
<dbReference type="EMBL" id="JALPRK010000023">
    <property type="protein sequence ID" value="MCK8489370.1"/>
    <property type="molecule type" value="Genomic_DNA"/>
</dbReference>
<dbReference type="AlphaFoldDB" id="A0A9X1Y0N0"/>
<dbReference type="Proteomes" id="UP001139534">
    <property type="component" value="Unassembled WGS sequence"/>
</dbReference>
<evidence type="ECO:0000313" key="1">
    <source>
        <dbReference type="EMBL" id="MCK8489370.1"/>
    </source>
</evidence>
<gene>
    <name evidence="1" type="ORF">M0651_19535</name>
</gene>